<dbReference type="EMBL" id="CAACVG010009433">
    <property type="protein sequence ID" value="VEN53250.1"/>
    <property type="molecule type" value="Genomic_DNA"/>
</dbReference>
<proteinExistence type="predicted"/>
<accession>A0A653CZX2</accession>
<keyword evidence="2" id="KW-1185">Reference proteome</keyword>
<gene>
    <name evidence="1" type="ORF">CALMAC_LOCUS13112</name>
</gene>
<organism evidence="1 2">
    <name type="scientific">Callosobruchus maculatus</name>
    <name type="common">Southern cowpea weevil</name>
    <name type="synonym">Pulse bruchid</name>
    <dbReference type="NCBI Taxonomy" id="64391"/>
    <lineage>
        <taxon>Eukaryota</taxon>
        <taxon>Metazoa</taxon>
        <taxon>Ecdysozoa</taxon>
        <taxon>Arthropoda</taxon>
        <taxon>Hexapoda</taxon>
        <taxon>Insecta</taxon>
        <taxon>Pterygota</taxon>
        <taxon>Neoptera</taxon>
        <taxon>Endopterygota</taxon>
        <taxon>Coleoptera</taxon>
        <taxon>Polyphaga</taxon>
        <taxon>Cucujiformia</taxon>
        <taxon>Chrysomeloidea</taxon>
        <taxon>Chrysomelidae</taxon>
        <taxon>Bruchinae</taxon>
        <taxon>Bruchini</taxon>
        <taxon>Callosobruchus</taxon>
    </lineage>
</organism>
<evidence type="ECO:0000313" key="1">
    <source>
        <dbReference type="EMBL" id="VEN53250.1"/>
    </source>
</evidence>
<reference evidence="1 2" key="1">
    <citation type="submission" date="2019-01" db="EMBL/GenBank/DDBJ databases">
        <authorList>
            <person name="Sayadi A."/>
        </authorList>
    </citation>
    <scope>NUCLEOTIDE SEQUENCE [LARGE SCALE GENOMIC DNA]</scope>
</reference>
<dbReference type="Proteomes" id="UP000410492">
    <property type="component" value="Unassembled WGS sequence"/>
</dbReference>
<evidence type="ECO:0000313" key="2">
    <source>
        <dbReference type="Proteomes" id="UP000410492"/>
    </source>
</evidence>
<dbReference type="AlphaFoldDB" id="A0A653CZX2"/>
<name>A0A653CZX2_CALMS</name>
<protein>
    <recommendedName>
        <fullName evidence="3">CHHC U11-48K-type domain-containing protein</fullName>
    </recommendedName>
</protein>
<dbReference type="OrthoDB" id="69229at2759"/>
<evidence type="ECO:0008006" key="3">
    <source>
        <dbReference type="Google" id="ProtNLM"/>
    </source>
</evidence>
<sequence>MNFNVEVRKKQLQSLDQCITSFKDKVDSILGYLGWTAKRVLENDDRTLCPINSGHTIQLESIVPHVERCRLTSSGYSLTETFLSEPSSDPKSSICLNNHEKIEVLNKVRSVNPRFMAAWNGNDPDPRTSDRLFSTYSTDERLALYNNAVEHTQGPPVLSEFDMKTSL</sequence>